<name>W8WST8_CASD6</name>
<reference evidence="2 3" key="1">
    <citation type="journal article" date="2014" name="BMC Microbiol.">
        <title>The oxygen-independent metabolism of cyclic monoterpenes in Castellaniella defragrans 65Phen.</title>
        <authorList>
            <person name="Petasch J."/>
            <person name="Disch E.M."/>
            <person name="Markert S."/>
            <person name="Becher D."/>
            <person name="Schweder T."/>
            <person name="Huttel B."/>
            <person name="Reinhardt R."/>
            <person name="Harder J."/>
        </authorList>
    </citation>
    <scope>NUCLEOTIDE SEQUENCE [LARGE SCALE GENOMIC DNA]</scope>
    <source>
        <strain evidence="2">65Phen</strain>
    </source>
</reference>
<keyword evidence="3" id="KW-1185">Reference proteome</keyword>
<dbReference type="AlphaFoldDB" id="W8WST8"/>
<organism evidence="2 3">
    <name type="scientific">Castellaniella defragrans (strain DSM 12143 / CCUG 39792 / 65Phen)</name>
    <name type="common">Alcaligenes defragrans</name>
    <dbReference type="NCBI Taxonomy" id="1437824"/>
    <lineage>
        <taxon>Bacteria</taxon>
        <taxon>Pseudomonadati</taxon>
        <taxon>Pseudomonadota</taxon>
        <taxon>Betaproteobacteria</taxon>
        <taxon>Burkholderiales</taxon>
        <taxon>Alcaligenaceae</taxon>
        <taxon>Castellaniella</taxon>
    </lineage>
</organism>
<accession>W8WST8</accession>
<evidence type="ECO:0000256" key="1">
    <source>
        <dbReference type="SAM" id="MobiDB-lite"/>
    </source>
</evidence>
<dbReference type="EMBL" id="HG916765">
    <property type="protein sequence ID" value="CDM22733.1"/>
    <property type="molecule type" value="Genomic_DNA"/>
</dbReference>
<feature type="region of interest" description="Disordered" evidence="1">
    <location>
        <begin position="1"/>
        <end position="41"/>
    </location>
</feature>
<dbReference type="KEGG" id="cdn:BN940_01281"/>
<evidence type="ECO:0000313" key="2">
    <source>
        <dbReference type="EMBL" id="CDM22733.1"/>
    </source>
</evidence>
<protein>
    <submittedName>
        <fullName evidence="2">Uncharacterized protein</fullName>
    </submittedName>
</protein>
<gene>
    <name evidence="2" type="ORF">BN940_01281</name>
</gene>
<feature type="compositionally biased region" description="Low complexity" evidence="1">
    <location>
        <begin position="1"/>
        <end position="12"/>
    </location>
</feature>
<dbReference type="HOGENOM" id="CLU_3267482_0_0_4"/>
<sequence>MGDALLGQLQGGDDSGRWKRRGAGVAQARGRRSKVVGRWGY</sequence>
<dbReference type="STRING" id="1437824.BN940_01281"/>
<proteinExistence type="predicted"/>
<dbReference type="Proteomes" id="UP000019805">
    <property type="component" value="Chromosome"/>
</dbReference>
<evidence type="ECO:0000313" key="3">
    <source>
        <dbReference type="Proteomes" id="UP000019805"/>
    </source>
</evidence>